<organism evidence="3 4">
    <name type="scientific">Lucifera butyrica</name>
    <dbReference type="NCBI Taxonomy" id="1351585"/>
    <lineage>
        <taxon>Bacteria</taxon>
        <taxon>Bacillati</taxon>
        <taxon>Bacillota</taxon>
        <taxon>Negativicutes</taxon>
        <taxon>Veillonellales</taxon>
        <taxon>Veillonellaceae</taxon>
        <taxon>Lucifera</taxon>
    </lineage>
</organism>
<name>A0A498R5N8_9FIRM</name>
<dbReference type="SMART" id="SM00978">
    <property type="entry name" value="Tim44"/>
    <property type="match status" value="1"/>
</dbReference>
<dbReference type="InterPro" id="IPR032710">
    <property type="entry name" value="NTF2-like_dom_sf"/>
</dbReference>
<evidence type="ECO:0000313" key="4">
    <source>
        <dbReference type="Proteomes" id="UP000277811"/>
    </source>
</evidence>
<dbReference type="SUPFAM" id="SSF54427">
    <property type="entry name" value="NTF2-like"/>
    <property type="match status" value="1"/>
</dbReference>
<feature type="transmembrane region" description="Helical" evidence="1">
    <location>
        <begin position="44"/>
        <end position="64"/>
    </location>
</feature>
<dbReference type="Pfam" id="PF04280">
    <property type="entry name" value="Tim44"/>
    <property type="match status" value="1"/>
</dbReference>
<dbReference type="EMBL" id="UPPP01000061">
    <property type="protein sequence ID" value="VBB06147.1"/>
    <property type="molecule type" value="Genomic_DNA"/>
</dbReference>
<accession>A0A498R5N8</accession>
<dbReference type="RefSeq" id="WP_122627100.1">
    <property type="nucleotide sequence ID" value="NZ_UPPP01000061.1"/>
</dbReference>
<dbReference type="OrthoDB" id="7066974at2"/>
<dbReference type="AlphaFoldDB" id="A0A498R5N8"/>
<dbReference type="Proteomes" id="UP000277811">
    <property type="component" value="Unassembled WGS sequence"/>
</dbReference>
<reference evidence="3 4" key="1">
    <citation type="submission" date="2018-06" db="EMBL/GenBank/DDBJ databases">
        <authorList>
            <person name="Strepis N."/>
        </authorList>
    </citation>
    <scope>NUCLEOTIDE SEQUENCE [LARGE SCALE GENOMIC DNA]</scope>
    <source>
        <strain evidence="3">LUCI</strain>
    </source>
</reference>
<dbReference type="InterPro" id="IPR007379">
    <property type="entry name" value="Tim44-like_dom"/>
</dbReference>
<gene>
    <name evidence="3" type="ORF">LUCI_1362</name>
</gene>
<keyword evidence="4" id="KW-1185">Reference proteome</keyword>
<keyword evidence="1" id="KW-0812">Transmembrane</keyword>
<sequence length="261" mass="29618">MKKILYLLCLGLIVCVVCNFALPDVTYAAPGGMIVKAATKTWYGKAIVIILTIIFLPLLLYIMVKEKVASNRASKALTELAKINNIFRWTVLNQRAYEVITHVYYAWKKSDVSQATEWMTDWYWQNQKITVLDEWESEGLSNYCKLNKILSVKPLYVEYNEKTTGDGEGSRVVLLVKVKLIDYLINDKTGEVVEGDKKNKNFESVWTLLLEEGQWKLTLIEEGALSLRYAKMKSDIEGANQHLKAGGDSTCSKADLNIKTD</sequence>
<proteinExistence type="predicted"/>
<evidence type="ECO:0000256" key="1">
    <source>
        <dbReference type="SAM" id="Phobius"/>
    </source>
</evidence>
<evidence type="ECO:0000259" key="2">
    <source>
        <dbReference type="SMART" id="SM00978"/>
    </source>
</evidence>
<keyword evidence="1" id="KW-1133">Transmembrane helix</keyword>
<feature type="domain" description="Tim44-like" evidence="2">
    <location>
        <begin position="73"/>
        <end position="222"/>
    </location>
</feature>
<keyword evidence="1" id="KW-0472">Membrane</keyword>
<evidence type="ECO:0000313" key="3">
    <source>
        <dbReference type="EMBL" id="VBB06147.1"/>
    </source>
</evidence>
<dbReference type="Gene3D" id="3.10.450.240">
    <property type="match status" value="1"/>
</dbReference>
<protein>
    <recommendedName>
        <fullName evidence="2">Tim44-like domain-containing protein</fullName>
    </recommendedName>
</protein>